<evidence type="ECO:0000313" key="2">
    <source>
        <dbReference type="Proteomes" id="UP001519460"/>
    </source>
</evidence>
<name>A0ABD0K570_9CAEN</name>
<gene>
    <name evidence="1" type="ORF">BaRGS_00026481</name>
</gene>
<proteinExistence type="predicted"/>
<sequence>MWVEVLALQEGSEEQLLADHQYSGINSQSLASKIQCAIESVCDALDSINMPLCSVDFAQVEKHCLCDIAGQRQFMNSTIVT</sequence>
<organism evidence="1 2">
    <name type="scientific">Batillaria attramentaria</name>
    <dbReference type="NCBI Taxonomy" id="370345"/>
    <lineage>
        <taxon>Eukaryota</taxon>
        <taxon>Metazoa</taxon>
        <taxon>Spiralia</taxon>
        <taxon>Lophotrochozoa</taxon>
        <taxon>Mollusca</taxon>
        <taxon>Gastropoda</taxon>
        <taxon>Caenogastropoda</taxon>
        <taxon>Sorbeoconcha</taxon>
        <taxon>Cerithioidea</taxon>
        <taxon>Batillariidae</taxon>
        <taxon>Batillaria</taxon>
    </lineage>
</organism>
<dbReference type="Proteomes" id="UP001519460">
    <property type="component" value="Unassembled WGS sequence"/>
</dbReference>
<protein>
    <submittedName>
        <fullName evidence="1">Uncharacterized protein</fullName>
    </submittedName>
</protein>
<reference evidence="1 2" key="1">
    <citation type="journal article" date="2023" name="Sci. Data">
        <title>Genome assembly of the Korean intertidal mud-creeper Batillaria attramentaria.</title>
        <authorList>
            <person name="Patra A.K."/>
            <person name="Ho P.T."/>
            <person name="Jun S."/>
            <person name="Lee S.J."/>
            <person name="Kim Y."/>
            <person name="Won Y.J."/>
        </authorList>
    </citation>
    <scope>NUCLEOTIDE SEQUENCE [LARGE SCALE GENOMIC DNA]</scope>
    <source>
        <strain evidence="1">Wonlab-2016</strain>
    </source>
</reference>
<dbReference type="EMBL" id="JACVVK020000248">
    <property type="protein sequence ID" value="KAK7482238.1"/>
    <property type="molecule type" value="Genomic_DNA"/>
</dbReference>
<comment type="caution">
    <text evidence="1">The sequence shown here is derived from an EMBL/GenBank/DDBJ whole genome shotgun (WGS) entry which is preliminary data.</text>
</comment>
<accession>A0ABD0K570</accession>
<keyword evidence="2" id="KW-1185">Reference proteome</keyword>
<dbReference type="AlphaFoldDB" id="A0ABD0K570"/>
<evidence type="ECO:0000313" key="1">
    <source>
        <dbReference type="EMBL" id="KAK7482238.1"/>
    </source>
</evidence>